<evidence type="ECO:0000313" key="1">
    <source>
        <dbReference type="EMBL" id="MFN0256657.1"/>
    </source>
</evidence>
<sequence length="49" mass="5800">MLLKFLDLKALGFFEMKLTKLIMQFNGRQKSSNHLYRKVYDGFGDMVLI</sequence>
<proteinExistence type="predicted"/>
<dbReference type="EMBL" id="SSHJ02000007">
    <property type="protein sequence ID" value="MFN0256657.1"/>
    <property type="molecule type" value="Genomic_DNA"/>
</dbReference>
<gene>
    <name evidence="1" type="ORF">E6A44_013800</name>
</gene>
<dbReference type="RefSeq" id="WP_170311353.1">
    <property type="nucleotide sequence ID" value="NZ_SSHJ02000007.1"/>
</dbReference>
<keyword evidence="2" id="KW-1185">Reference proteome</keyword>
<evidence type="ECO:0000313" key="2">
    <source>
        <dbReference type="Proteomes" id="UP001517247"/>
    </source>
</evidence>
<organism evidence="1 2">
    <name type="scientific">Pedobacter ureilyticus</name>
    <dbReference type="NCBI Taxonomy" id="1393051"/>
    <lineage>
        <taxon>Bacteria</taxon>
        <taxon>Pseudomonadati</taxon>
        <taxon>Bacteroidota</taxon>
        <taxon>Sphingobacteriia</taxon>
        <taxon>Sphingobacteriales</taxon>
        <taxon>Sphingobacteriaceae</taxon>
        <taxon>Pedobacter</taxon>
    </lineage>
</organism>
<accession>A0ABW9J9U5</accession>
<name>A0ABW9J9U5_9SPHI</name>
<reference evidence="1 2" key="1">
    <citation type="submission" date="2024-12" db="EMBL/GenBank/DDBJ databases">
        <authorList>
            <person name="Hu S."/>
        </authorList>
    </citation>
    <scope>NUCLEOTIDE SEQUENCE [LARGE SCALE GENOMIC DNA]</scope>
    <source>
        <strain evidence="1 2">THG-T11</strain>
    </source>
</reference>
<dbReference type="Proteomes" id="UP001517247">
    <property type="component" value="Unassembled WGS sequence"/>
</dbReference>
<comment type="caution">
    <text evidence="1">The sequence shown here is derived from an EMBL/GenBank/DDBJ whole genome shotgun (WGS) entry which is preliminary data.</text>
</comment>
<protein>
    <submittedName>
        <fullName evidence="1">Uncharacterized protein</fullName>
    </submittedName>
</protein>